<reference evidence="1 2" key="1">
    <citation type="submission" date="2014-04" db="EMBL/GenBank/DDBJ databases">
        <authorList>
            <consortium name="DOE Joint Genome Institute"/>
            <person name="Kuo A."/>
            <person name="Kohler A."/>
            <person name="Jargeat P."/>
            <person name="Nagy L.G."/>
            <person name="Floudas D."/>
            <person name="Copeland A."/>
            <person name="Barry K.W."/>
            <person name="Cichocki N."/>
            <person name="Veneault-Fourrey C."/>
            <person name="LaButti K."/>
            <person name="Lindquist E.A."/>
            <person name="Lipzen A."/>
            <person name="Lundell T."/>
            <person name="Morin E."/>
            <person name="Murat C."/>
            <person name="Sun H."/>
            <person name="Tunlid A."/>
            <person name="Henrissat B."/>
            <person name="Grigoriev I.V."/>
            <person name="Hibbett D.S."/>
            <person name="Martin F."/>
            <person name="Nordberg H.P."/>
            <person name="Cantor M.N."/>
            <person name="Hua S.X."/>
        </authorList>
    </citation>
    <scope>NUCLEOTIDE SEQUENCE [LARGE SCALE GENOMIC DNA]</scope>
    <source>
        <strain evidence="1 2">Ve08.2h10</strain>
    </source>
</reference>
<dbReference type="Proteomes" id="UP000054538">
    <property type="component" value="Unassembled WGS sequence"/>
</dbReference>
<dbReference type="InParanoid" id="A0A0D0BRM8"/>
<protein>
    <submittedName>
        <fullName evidence="1">Uncharacterized protein</fullName>
    </submittedName>
</protein>
<evidence type="ECO:0000313" key="2">
    <source>
        <dbReference type="Proteomes" id="UP000054538"/>
    </source>
</evidence>
<reference evidence="2" key="2">
    <citation type="submission" date="2015-01" db="EMBL/GenBank/DDBJ databases">
        <title>Evolutionary Origins and Diversification of the Mycorrhizal Mutualists.</title>
        <authorList>
            <consortium name="DOE Joint Genome Institute"/>
            <consortium name="Mycorrhizal Genomics Consortium"/>
            <person name="Kohler A."/>
            <person name="Kuo A."/>
            <person name="Nagy L.G."/>
            <person name="Floudas D."/>
            <person name="Copeland A."/>
            <person name="Barry K.W."/>
            <person name="Cichocki N."/>
            <person name="Veneault-Fourrey C."/>
            <person name="LaButti K."/>
            <person name="Lindquist E.A."/>
            <person name="Lipzen A."/>
            <person name="Lundell T."/>
            <person name="Morin E."/>
            <person name="Murat C."/>
            <person name="Riley R."/>
            <person name="Ohm R."/>
            <person name="Sun H."/>
            <person name="Tunlid A."/>
            <person name="Henrissat B."/>
            <person name="Grigoriev I.V."/>
            <person name="Hibbett D.S."/>
            <person name="Martin F."/>
        </authorList>
    </citation>
    <scope>NUCLEOTIDE SEQUENCE [LARGE SCALE GENOMIC DNA]</scope>
    <source>
        <strain evidence="2">Ve08.2h10</strain>
    </source>
</reference>
<evidence type="ECO:0000313" key="1">
    <source>
        <dbReference type="EMBL" id="KIK74147.1"/>
    </source>
</evidence>
<name>A0A0D0BRM8_9AGAM</name>
<proteinExistence type="predicted"/>
<dbReference type="AlphaFoldDB" id="A0A0D0BRM8"/>
<gene>
    <name evidence="1" type="ORF">PAXRUDRAFT_560814</name>
</gene>
<accession>A0A0D0BRM8</accession>
<sequence>MLGTAFSSNVAVRYLSPANTKCGYTLAPALSKLLMLFLPLVHRHQCSQQHPRSHVVITITRLPLHPTRTFLNTFDKPFPTPFVLYSHITTCTLLSSLTPSLASKMTSCHISILPTLFILSSHLQHIVIVFSYILFSIQDASRHISPLFFCSLLPPPAHCCHLLLCPF</sequence>
<dbReference type="EMBL" id="KN829124">
    <property type="protein sequence ID" value="KIK74147.1"/>
    <property type="molecule type" value="Genomic_DNA"/>
</dbReference>
<dbReference type="HOGENOM" id="CLU_1595089_0_0_1"/>
<organism evidence="1 2">
    <name type="scientific">Paxillus rubicundulus Ve08.2h10</name>
    <dbReference type="NCBI Taxonomy" id="930991"/>
    <lineage>
        <taxon>Eukaryota</taxon>
        <taxon>Fungi</taxon>
        <taxon>Dikarya</taxon>
        <taxon>Basidiomycota</taxon>
        <taxon>Agaricomycotina</taxon>
        <taxon>Agaricomycetes</taxon>
        <taxon>Agaricomycetidae</taxon>
        <taxon>Boletales</taxon>
        <taxon>Paxilineae</taxon>
        <taxon>Paxillaceae</taxon>
        <taxon>Paxillus</taxon>
    </lineage>
</organism>
<keyword evidence="2" id="KW-1185">Reference proteome</keyword>